<keyword evidence="1" id="KW-0560">Oxidoreductase</keyword>
<dbReference type="GeneID" id="90450149"/>
<dbReference type="SUPFAM" id="SSF56770">
    <property type="entry name" value="HydA/Nqo6-like"/>
    <property type="match status" value="1"/>
</dbReference>
<proteinExistence type="predicted"/>
<dbReference type="PANTHER" id="PTHR42845:SF2">
    <property type="entry name" value="F420-NON-REDUCING HYDROGENASE VHU SUBUNIT G"/>
    <property type="match status" value="1"/>
</dbReference>
<dbReference type="Proteomes" id="UP001492541">
    <property type="component" value="Chromosome"/>
</dbReference>
<protein>
    <recommendedName>
        <fullName evidence="2">NADH:ubiquinone oxidoreductase-like 20kDa subunit domain-containing protein</fullName>
    </recommendedName>
</protein>
<organism evidence="3 4">
    <name type="scientific">Geoglobus acetivorans</name>
    <dbReference type="NCBI Taxonomy" id="565033"/>
    <lineage>
        <taxon>Archaea</taxon>
        <taxon>Methanobacteriati</taxon>
        <taxon>Methanobacteriota</taxon>
        <taxon>Archaeoglobi</taxon>
        <taxon>Archaeoglobales</taxon>
        <taxon>Archaeoglobaceae</taxon>
        <taxon>Geoglobus</taxon>
    </lineage>
</organism>
<dbReference type="InterPro" id="IPR037024">
    <property type="entry name" value="NiFe_Hase_small_N_sf"/>
</dbReference>
<name>A0ABZ3H3F8_GEOAI</name>
<evidence type="ECO:0000259" key="2">
    <source>
        <dbReference type="Pfam" id="PF01058"/>
    </source>
</evidence>
<dbReference type="EMBL" id="CP087714">
    <property type="protein sequence ID" value="XAT63689.1"/>
    <property type="molecule type" value="Genomic_DNA"/>
</dbReference>
<dbReference type="PANTHER" id="PTHR42845">
    <property type="entry name" value="COENZYME F420-REDUCING HYDROGENASE, GAMMA SUBUNIT"/>
    <property type="match status" value="1"/>
</dbReference>
<evidence type="ECO:0000313" key="3">
    <source>
        <dbReference type="EMBL" id="XAT63689.1"/>
    </source>
</evidence>
<dbReference type="Pfam" id="PF01058">
    <property type="entry name" value="Oxidored_q6"/>
    <property type="match status" value="1"/>
</dbReference>
<dbReference type="Gene3D" id="3.40.50.700">
    <property type="entry name" value="NADH:ubiquinone oxidoreductase-like, 20kDa subunit"/>
    <property type="match status" value="1"/>
</dbReference>
<dbReference type="InterPro" id="IPR006137">
    <property type="entry name" value="NADH_UbQ_OxRdtase-like_20kDa"/>
</dbReference>
<dbReference type="RefSeq" id="WP_193807060.1">
    <property type="nucleotide sequence ID" value="NZ_CP087714.1"/>
</dbReference>
<accession>A0ABZ3H3F8</accession>
<evidence type="ECO:0000313" key="4">
    <source>
        <dbReference type="Proteomes" id="UP001492541"/>
    </source>
</evidence>
<gene>
    <name evidence="3" type="ORF">LPQ35_10595</name>
</gene>
<reference evidence="3 4" key="1">
    <citation type="submission" date="2021-11" db="EMBL/GenBank/DDBJ databases">
        <title>Whole genome of Geoglobus acetivorans.</title>
        <authorList>
            <person name="Liu D."/>
        </authorList>
    </citation>
    <scope>NUCLEOTIDE SEQUENCE [LARGE SCALE GENOMIC DNA]</scope>
    <source>
        <strain evidence="3 4">SBH6</strain>
    </source>
</reference>
<evidence type="ECO:0000256" key="1">
    <source>
        <dbReference type="ARBA" id="ARBA00023002"/>
    </source>
</evidence>
<sequence length="299" mass="32592">MAFYLASGCMGCEMAVVDSLHRIFDGFESFEIVWSVPMFTSSRYDELDSIPDGHIDVTIIEGGVGTGEVKDIVTKLRKKSKKIIALGTCAVFGGVPALAAFHTVDEITGEVFSKTRPEKQVVHDGKYILKLPEMEIQKPLDEVVGVDHYLPGCPPKPEVIVDLFSNLKNLKEKWIISGKSVCSFCPRSPVNSGETQASASDVERVVSESEENACLLYEGVLCSGFITIGDCGADCLKIDVPCRGCYGPLPDVEDAGGKMIDVLSIVLTDEAAEALLSEYREFGKIFYIYRRSLLKGGEP</sequence>
<feature type="domain" description="NADH:ubiquinone oxidoreductase-like 20kDa subunit" evidence="2">
    <location>
        <begin position="9"/>
        <end position="165"/>
    </location>
</feature>
<dbReference type="InterPro" id="IPR051349">
    <property type="entry name" value="Hydrogenase_assoc-protein"/>
</dbReference>
<keyword evidence="4" id="KW-1185">Reference proteome</keyword>